<dbReference type="Proteomes" id="UP001597151">
    <property type="component" value="Unassembled WGS sequence"/>
</dbReference>
<organism evidence="2 3">
    <name type="scientific">Seohaeicola saemankumensis</name>
    <dbReference type="NCBI Taxonomy" id="481181"/>
    <lineage>
        <taxon>Bacteria</taxon>
        <taxon>Pseudomonadati</taxon>
        <taxon>Pseudomonadota</taxon>
        <taxon>Alphaproteobacteria</taxon>
        <taxon>Rhodobacterales</taxon>
        <taxon>Roseobacteraceae</taxon>
        <taxon>Seohaeicola</taxon>
    </lineage>
</organism>
<name>A0ABW3TCV5_9RHOB</name>
<reference evidence="3" key="1">
    <citation type="journal article" date="2019" name="Int. J. Syst. Evol. Microbiol.">
        <title>The Global Catalogue of Microorganisms (GCM) 10K type strain sequencing project: providing services to taxonomists for standard genome sequencing and annotation.</title>
        <authorList>
            <consortium name="The Broad Institute Genomics Platform"/>
            <consortium name="The Broad Institute Genome Sequencing Center for Infectious Disease"/>
            <person name="Wu L."/>
            <person name="Ma J."/>
        </authorList>
    </citation>
    <scope>NUCLEOTIDE SEQUENCE [LARGE SCALE GENOMIC DNA]</scope>
    <source>
        <strain evidence="3">CCUG 55328</strain>
    </source>
</reference>
<evidence type="ECO:0000313" key="2">
    <source>
        <dbReference type="EMBL" id="MFD1194691.1"/>
    </source>
</evidence>
<feature type="compositionally biased region" description="Low complexity" evidence="1">
    <location>
        <begin position="22"/>
        <end position="33"/>
    </location>
</feature>
<proteinExistence type="predicted"/>
<feature type="compositionally biased region" description="Basic and acidic residues" evidence="1">
    <location>
        <begin position="42"/>
        <end position="51"/>
    </location>
</feature>
<evidence type="ECO:0000313" key="3">
    <source>
        <dbReference type="Proteomes" id="UP001597151"/>
    </source>
</evidence>
<accession>A0ABW3TCV5</accession>
<keyword evidence="3" id="KW-1185">Reference proteome</keyword>
<comment type="caution">
    <text evidence="2">The sequence shown here is derived from an EMBL/GenBank/DDBJ whole genome shotgun (WGS) entry which is preliminary data.</text>
</comment>
<dbReference type="EMBL" id="JBHTKR010000003">
    <property type="protein sequence ID" value="MFD1194691.1"/>
    <property type="molecule type" value="Genomic_DNA"/>
</dbReference>
<protein>
    <submittedName>
        <fullName evidence="2">Uncharacterized protein</fullName>
    </submittedName>
</protein>
<sequence length="117" mass="12279">MLLLLSVTVYPPSAAHAHHASHGPAAAVDAQAAHHAHHGDHAHHDSGDAHGRGLKAADSGTSSDTPNCCQGICMAAVIAQSPTVLPDGYRAEHKATWLPHFSLGEPTRHLRPPKHLI</sequence>
<dbReference type="RefSeq" id="WP_380790487.1">
    <property type="nucleotide sequence ID" value="NZ_JBHTKR010000003.1"/>
</dbReference>
<evidence type="ECO:0000256" key="1">
    <source>
        <dbReference type="SAM" id="MobiDB-lite"/>
    </source>
</evidence>
<gene>
    <name evidence="2" type="ORF">ACFQ3C_08405</name>
</gene>
<feature type="region of interest" description="Disordered" evidence="1">
    <location>
        <begin position="15"/>
        <end position="63"/>
    </location>
</feature>